<feature type="transmembrane region" description="Helical" evidence="5">
    <location>
        <begin position="53"/>
        <end position="72"/>
    </location>
</feature>
<feature type="transmembrane region" description="Helical" evidence="5">
    <location>
        <begin position="151"/>
        <end position="170"/>
    </location>
</feature>
<evidence type="ECO:0000256" key="2">
    <source>
        <dbReference type="ARBA" id="ARBA00022692"/>
    </source>
</evidence>
<evidence type="ECO:0000256" key="1">
    <source>
        <dbReference type="ARBA" id="ARBA00004141"/>
    </source>
</evidence>
<dbReference type="InterPro" id="IPR007016">
    <property type="entry name" value="O-antigen_ligase-rel_domated"/>
</dbReference>
<proteinExistence type="predicted"/>
<dbReference type="EMBL" id="PEVZ01000030">
    <property type="protein sequence ID" value="PIU74370.1"/>
    <property type="molecule type" value="Genomic_DNA"/>
</dbReference>
<feature type="domain" description="O-antigen ligase-related" evidence="6">
    <location>
        <begin position="179"/>
        <end position="310"/>
    </location>
</feature>
<dbReference type="Proteomes" id="UP000229001">
    <property type="component" value="Unassembled WGS sequence"/>
</dbReference>
<evidence type="ECO:0000313" key="7">
    <source>
        <dbReference type="EMBL" id="PIU74370.1"/>
    </source>
</evidence>
<dbReference type="PANTHER" id="PTHR37422">
    <property type="entry name" value="TEICHURONIC ACID BIOSYNTHESIS PROTEIN TUAE"/>
    <property type="match status" value="1"/>
</dbReference>
<dbReference type="PANTHER" id="PTHR37422:SF17">
    <property type="entry name" value="O-ANTIGEN LIGASE"/>
    <property type="match status" value="1"/>
</dbReference>
<sequence length="360" mass="42822">MMFFYFLFILILLLDAFSFERIKMIEYLLVLQAPIFLFVIDYFQKKSIKIPKVFFMLQTIFLSLFVISNVVSDNFSNLNYQIGLYTALILISIYCYNHKDELRQKIRKYIIWLSVLFTIINIFRKQIITLFPFIGINNSHIISYTSLTHNHLGDFLVLSLIIFISELLISKQTKNKLLIFFFIFFTFIFSYSRSAYLSLITTLISITYPVIKKINNYKKIIIGVCLLISIFFLFFSPLFTKIFFNNVAKKTPLGNREIYYKQAIEGFIKKPYFGWGFENYYKLKAGTVYSHNIFLDMLSENGIFVFLAFLSLIMYGLFYGEKNLYYFLLIALLVNFQTDFTYKIIPFQWLFFIFFGLIIK</sequence>
<comment type="caution">
    <text evidence="7">The sequence shown here is derived from an EMBL/GenBank/DDBJ whole genome shotgun (WGS) entry which is preliminary data.</text>
</comment>
<dbReference type="InterPro" id="IPR051533">
    <property type="entry name" value="WaaL-like"/>
</dbReference>
<feature type="transmembrane region" description="Helical" evidence="5">
    <location>
        <begin position="220"/>
        <end position="240"/>
    </location>
</feature>
<evidence type="ECO:0000256" key="5">
    <source>
        <dbReference type="SAM" id="Phobius"/>
    </source>
</evidence>
<name>A0A2M7AUQ7_9BACT</name>
<feature type="transmembrane region" description="Helical" evidence="5">
    <location>
        <begin position="78"/>
        <end position="97"/>
    </location>
</feature>
<protein>
    <recommendedName>
        <fullName evidence="6">O-antigen ligase-related domain-containing protein</fullName>
    </recommendedName>
</protein>
<keyword evidence="4 5" id="KW-0472">Membrane</keyword>
<reference evidence="8" key="1">
    <citation type="submission" date="2017-09" db="EMBL/GenBank/DDBJ databases">
        <title>Depth-based differentiation of microbial function through sediment-hosted aquifers and enrichment of novel symbionts in the deep terrestrial subsurface.</title>
        <authorList>
            <person name="Probst A.J."/>
            <person name="Ladd B."/>
            <person name="Jarett J.K."/>
            <person name="Geller-Mcgrath D.E."/>
            <person name="Sieber C.M.K."/>
            <person name="Emerson J.B."/>
            <person name="Anantharaman K."/>
            <person name="Thomas B.C."/>
            <person name="Malmstrom R."/>
            <person name="Stieglmeier M."/>
            <person name="Klingl A."/>
            <person name="Woyke T."/>
            <person name="Ryan C.M."/>
            <person name="Banfield J.F."/>
        </authorList>
    </citation>
    <scope>NUCLEOTIDE SEQUENCE [LARGE SCALE GENOMIC DNA]</scope>
</reference>
<comment type="subcellular location">
    <subcellularLocation>
        <location evidence="1">Membrane</location>
        <topology evidence="1">Multi-pass membrane protein</topology>
    </subcellularLocation>
</comment>
<evidence type="ECO:0000256" key="4">
    <source>
        <dbReference type="ARBA" id="ARBA00023136"/>
    </source>
</evidence>
<feature type="transmembrane region" description="Helical" evidence="5">
    <location>
        <begin position="340"/>
        <end position="359"/>
    </location>
</feature>
<evidence type="ECO:0000259" key="6">
    <source>
        <dbReference type="Pfam" id="PF04932"/>
    </source>
</evidence>
<dbReference type="Pfam" id="PF04932">
    <property type="entry name" value="Wzy_C"/>
    <property type="match status" value="1"/>
</dbReference>
<accession>A0A2M7AUQ7</accession>
<keyword evidence="2 5" id="KW-0812">Transmembrane</keyword>
<gene>
    <name evidence="7" type="ORF">COS77_01965</name>
</gene>
<feature type="transmembrane region" description="Helical" evidence="5">
    <location>
        <begin position="109"/>
        <end position="131"/>
    </location>
</feature>
<dbReference type="AlphaFoldDB" id="A0A2M7AUQ7"/>
<organism evidence="7 8">
    <name type="scientific">Candidatus Roizmanbacteria bacterium CG06_land_8_20_14_3_00_34_14</name>
    <dbReference type="NCBI Taxonomy" id="1974848"/>
    <lineage>
        <taxon>Bacteria</taxon>
        <taxon>Candidatus Roizmaniibacteriota</taxon>
    </lineage>
</organism>
<evidence type="ECO:0000313" key="8">
    <source>
        <dbReference type="Proteomes" id="UP000229001"/>
    </source>
</evidence>
<feature type="transmembrane region" description="Helical" evidence="5">
    <location>
        <begin position="177"/>
        <end position="208"/>
    </location>
</feature>
<dbReference type="GO" id="GO:0016020">
    <property type="term" value="C:membrane"/>
    <property type="evidence" value="ECO:0007669"/>
    <property type="project" value="UniProtKB-SubCell"/>
</dbReference>
<feature type="transmembrane region" description="Helical" evidence="5">
    <location>
        <begin position="28"/>
        <end position="44"/>
    </location>
</feature>
<feature type="transmembrane region" description="Helical" evidence="5">
    <location>
        <begin position="302"/>
        <end position="320"/>
    </location>
</feature>
<evidence type="ECO:0000256" key="3">
    <source>
        <dbReference type="ARBA" id="ARBA00022989"/>
    </source>
</evidence>
<keyword evidence="3 5" id="KW-1133">Transmembrane helix</keyword>